<dbReference type="AlphaFoldDB" id="A0A1D8TY56"/>
<dbReference type="Proteomes" id="UP000177870">
    <property type="component" value="Chromosome"/>
</dbReference>
<name>A0A1D8TY56_9CYAN</name>
<evidence type="ECO:0000259" key="1">
    <source>
        <dbReference type="Pfam" id="PF08242"/>
    </source>
</evidence>
<dbReference type="GO" id="GO:0032259">
    <property type="term" value="P:methylation"/>
    <property type="evidence" value="ECO:0007669"/>
    <property type="project" value="UniProtKB-KW"/>
</dbReference>
<sequence length="235" mass="26705">MSQFTYVGTELELFAQAKNWKNYIRVLLSKYIKGDVLEVGAGIGSNTRLLCRSQYSQWLCLEPDNQLFHALEQSIDLNGIINCYARNGTIDSLTNEQFFDSILYLDVLEHIRNDNQEVIKVSQHLKANGNLVILGPAHQRLFTPFDAAIGHYRRYSQSSLKAIIPDNLKIVKCLYLDSVGLLASLANKLILKQSQPTLKQIQVWDSLMVPLSRKLDPILRYRLGKSILLIAKKIS</sequence>
<dbReference type="OrthoDB" id="9810247at2"/>
<dbReference type="STRING" id="1458985.BJP34_26915"/>
<dbReference type="InterPro" id="IPR013217">
    <property type="entry name" value="Methyltransf_12"/>
</dbReference>
<dbReference type="InterPro" id="IPR029063">
    <property type="entry name" value="SAM-dependent_MTases_sf"/>
</dbReference>
<proteinExistence type="predicted"/>
<reference evidence="3" key="1">
    <citation type="submission" date="2016-10" db="EMBL/GenBank/DDBJ databases">
        <title>Comparative genomics uncovers the prolific and rare metabolic potential of the cyanobacterial genus Moorea.</title>
        <authorList>
            <person name="Leao T."/>
            <person name="Castelao G."/>
            <person name="Korobeynikov A."/>
            <person name="Monroe E.A."/>
            <person name="Podell S."/>
            <person name="Glukhov E."/>
            <person name="Allen E."/>
            <person name="Gerwick W.H."/>
            <person name="Gerwick L."/>
        </authorList>
    </citation>
    <scope>NUCLEOTIDE SEQUENCE [LARGE SCALE GENOMIC DNA]</scope>
    <source>
        <strain evidence="3">PAL-8-15-08-1</strain>
    </source>
</reference>
<dbReference type="RefSeq" id="WP_070394994.1">
    <property type="nucleotide sequence ID" value="NZ_CP017599.1"/>
</dbReference>
<keyword evidence="2" id="KW-0808">Transferase</keyword>
<dbReference type="KEGG" id="mpro:BJP34_26915"/>
<keyword evidence="2" id="KW-0489">Methyltransferase</keyword>
<protein>
    <submittedName>
        <fullName evidence="2">Methyltransferase type 12</fullName>
    </submittedName>
</protein>
<feature type="domain" description="Methyltransferase type 12" evidence="1">
    <location>
        <begin position="37"/>
        <end position="131"/>
    </location>
</feature>
<dbReference type="GO" id="GO:0008168">
    <property type="term" value="F:methyltransferase activity"/>
    <property type="evidence" value="ECO:0007669"/>
    <property type="project" value="UniProtKB-KW"/>
</dbReference>
<dbReference type="SUPFAM" id="SSF53335">
    <property type="entry name" value="S-adenosyl-L-methionine-dependent methyltransferases"/>
    <property type="match status" value="1"/>
</dbReference>
<evidence type="ECO:0000313" key="2">
    <source>
        <dbReference type="EMBL" id="AOX02591.1"/>
    </source>
</evidence>
<organism evidence="2 3">
    <name type="scientific">Moorena producens PAL-8-15-08-1</name>
    <dbReference type="NCBI Taxonomy" id="1458985"/>
    <lineage>
        <taxon>Bacteria</taxon>
        <taxon>Bacillati</taxon>
        <taxon>Cyanobacteriota</taxon>
        <taxon>Cyanophyceae</taxon>
        <taxon>Coleofasciculales</taxon>
        <taxon>Coleofasciculaceae</taxon>
        <taxon>Moorena</taxon>
    </lineage>
</organism>
<gene>
    <name evidence="2" type="ORF">BJP34_26915</name>
</gene>
<dbReference type="Gene3D" id="3.40.50.150">
    <property type="entry name" value="Vaccinia Virus protein VP39"/>
    <property type="match status" value="1"/>
</dbReference>
<dbReference type="EMBL" id="CP017599">
    <property type="protein sequence ID" value="AOX02591.1"/>
    <property type="molecule type" value="Genomic_DNA"/>
</dbReference>
<dbReference type="Pfam" id="PF08242">
    <property type="entry name" value="Methyltransf_12"/>
    <property type="match status" value="1"/>
</dbReference>
<accession>A0A1D8TY56</accession>
<evidence type="ECO:0000313" key="3">
    <source>
        <dbReference type="Proteomes" id="UP000177870"/>
    </source>
</evidence>